<feature type="domain" description="Dihydroorotase catalytic" evidence="2">
    <location>
        <begin position="54"/>
        <end position="236"/>
    </location>
</feature>
<dbReference type="EMBL" id="LRPC01000005">
    <property type="protein sequence ID" value="KYG76847.1"/>
    <property type="molecule type" value="Genomic_DNA"/>
</dbReference>
<organism evidence="3 4">
    <name type="scientific">Roseivirga spongicola</name>
    <dbReference type="NCBI Taxonomy" id="333140"/>
    <lineage>
        <taxon>Bacteria</taxon>
        <taxon>Pseudomonadati</taxon>
        <taxon>Bacteroidota</taxon>
        <taxon>Cytophagia</taxon>
        <taxon>Cytophagales</taxon>
        <taxon>Roseivirgaceae</taxon>
        <taxon>Roseivirga</taxon>
    </lineage>
</organism>
<dbReference type="AlphaFoldDB" id="A0A150XDP5"/>
<dbReference type="GO" id="GO:0006221">
    <property type="term" value="P:pyrimidine nucleotide biosynthetic process"/>
    <property type="evidence" value="ECO:0007669"/>
    <property type="project" value="UniProtKB-KW"/>
</dbReference>
<dbReference type="CDD" id="cd01317">
    <property type="entry name" value="DHOase_IIa"/>
    <property type="match status" value="1"/>
</dbReference>
<sequence length="417" mass="46194">MEFLIRSAQIIDKFSPFHQSQKDILISNGIIKQIDDNISFDGEVISAKGLKVSIGWIDMRAHYQDPGNEHKEDLDSGSAVAAAGGFTDVVLLPNTQPVTSSKNAISYFSKWNKTSSVQLHPMAAVTLECEGKELTEMIDLFTAGAVCFGDGLKPIWHTDIMLKGLQYLQKFNGLLINKAEDQMLTAFGHMNEGHSSTLLGLKGMPVLAETVMIDRDLKLLEYAGGRLHFSLVSSREGIELIRAAKSKGLNVTCDVGVNYLQFTEQDLSDYDTNLKVNPPYRTENDRIALIEAVKDGTVDCIVSDHIPHDEESKKLEFDLADFGSSNQQPFFSVLSEVFGSRTEDYIELFTTKPRELLNMQVPKIEEGQNACLTLFTEDAWTLDSQTNKSKSVASPFYGKQLKGKVLGIVNNGQLILN</sequence>
<evidence type="ECO:0000259" key="2">
    <source>
        <dbReference type="Pfam" id="PF12890"/>
    </source>
</evidence>
<dbReference type="InterPro" id="IPR024403">
    <property type="entry name" value="DHOase_cat"/>
</dbReference>
<dbReference type="Proteomes" id="UP000075606">
    <property type="component" value="Unassembled WGS sequence"/>
</dbReference>
<comment type="caution">
    <text evidence="3">The sequence shown here is derived from an EMBL/GenBank/DDBJ whole genome shotgun (WGS) entry which is preliminary data.</text>
</comment>
<dbReference type="SUPFAM" id="SSF51556">
    <property type="entry name" value="Metallo-dependent hydrolases"/>
    <property type="match status" value="1"/>
</dbReference>
<dbReference type="Gene3D" id="2.30.40.10">
    <property type="entry name" value="Urease, subunit C, domain 1"/>
    <property type="match status" value="1"/>
</dbReference>
<dbReference type="InterPro" id="IPR011059">
    <property type="entry name" value="Metal-dep_hydrolase_composite"/>
</dbReference>
<evidence type="ECO:0000313" key="4">
    <source>
        <dbReference type="Proteomes" id="UP000075606"/>
    </source>
</evidence>
<dbReference type="STRING" id="333140.AWW68_19330"/>
<dbReference type="GO" id="GO:0005737">
    <property type="term" value="C:cytoplasm"/>
    <property type="evidence" value="ECO:0007669"/>
    <property type="project" value="TreeGrafter"/>
</dbReference>
<gene>
    <name evidence="3" type="ORF">AWW68_19330</name>
</gene>
<dbReference type="OrthoDB" id="9765462at2"/>
<dbReference type="NCBIfam" id="TIGR00857">
    <property type="entry name" value="pyrC_multi"/>
    <property type="match status" value="1"/>
</dbReference>
<dbReference type="Gene3D" id="3.20.20.140">
    <property type="entry name" value="Metal-dependent hydrolases"/>
    <property type="match status" value="1"/>
</dbReference>
<dbReference type="PANTHER" id="PTHR43668">
    <property type="entry name" value="ALLANTOINASE"/>
    <property type="match status" value="1"/>
</dbReference>
<keyword evidence="1" id="KW-0665">Pyrimidine biosynthesis</keyword>
<protein>
    <submittedName>
        <fullName evidence="3">Dihydroorotase</fullName>
    </submittedName>
</protein>
<dbReference type="SUPFAM" id="SSF51338">
    <property type="entry name" value="Composite domain of metallo-dependent hydrolases"/>
    <property type="match status" value="1"/>
</dbReference>
<keyword evidence="4" id="KW-1185">Reference proteome</keyword>
<dbReference type="PANTHER" id="PTHR43668:SF2">
    <property type="entry name" value="ALLANTOINASE"/>
    <property type="match status" value="1"/>
</dbReference>
<dbReference type="Pfam" id="PF12890">
    <property type="entry name" value="DHOase"/>
    <property type="match status" value="1"/>
</dbReference>
<dbReference type="InterPro" id="IPR050138">
    <property type="entry name" value="DHOase/Allantoinase_Hydrolase"/>
</dbReference>
<dbReference type="RefSeq" id="WP_068218851.1">
    <property type="nucleotide sequence ID" value="NZ_CP139724.1"/>
</dbReference>
<dbReference type="GO" id="GO:0006145">
    <property type="term" value="P:purine nucleobase catabolic process"/>
    <property type="evidence" value="ECO:0007669"/>
    <property type="project" value="TreeGrafter"/>
</dbReference>
<evidence type="ECO:0000313" key="3">
    <source>
        <dbReference type="EMBL" id="KYG76847.1"/>
    </source>
</evidence>
<dbReference type="GO" id="GO:0004038">
    <property type="term" value="F:allantoinase activity"/>
    <property type="evidence" value="ECO:0007669"/>
    <property type="project" value="TreeGrafter"/>
</dbReference>
<dbReference type="InterPro" id="IPR004722">
    <property type="entry name" value="DHOase"/>
</dbReference>
<reference evidence="3 4" key="1">
    <citation type="submission" date="2016-01" db="EMBL/GenBank/DDBJ databases">
        <title>Genome sequencing of Roseivirga spongicola UST030701-084.</title>
        <authorList>
            <person name="Selvaratnam C."/>
            <person name="Thevarajoo S."/>
            <person name="Goh K.M."/>
            <person name="Ee R."/>
            <person name="Chan K.-G."/>
            <person name="Chong C.S."/>
        </authorList>
    </citation>
    <scope>NUCLEOTIDE SEQUENCE [LARGE SCALE GENOMIC DNA]</scope>
    <source>
        <strain evidence="3 4">UST030701-084</strain>
    </source>
</reference>
<dbReference type="GO" id="GO:0046872">
    <property type="term" value="F:metal ion binding"/>
    <property type="evidence" value="ECO:0007669"/>
    <property type="project" value="InterPro"/>
</dbReference>
<evidence type="ECO:0000256" key="1">
    <source>
        <dbReference type="ARBA" id="ARBA00022975"/>
    </source>
</evidence>
<name>A0A150XDP5_9BACT</name>
<dbReference type="GO" id="GO:0004151">
    <property type="term" value="F:dihydroorotase activity"/>
    <property type="evidence" value="ECO:0007669"/>
    <property type="project" value="InterPro"/>
</dbReference>
<accession>A0A150XDP5</accession>
<proteinExistence type="predicted"/>
<dbReference type="InterPro" id="IPR032466">
    <property type="entry name" value="Metal_Hydrolase"/>
</dbReference>